<gene>
    <name evidence="1" type="ORF">GY22_02220</name>
</gene>
<dbReference type="EMBL" id="JSUH01000002">
    <property type="protein sequence ID" value="KHD98537.1"/>
    <property type="molecule type" value="Genomic_DNA"/>
</dbReference>
<sequence length="257" mass="28606">MDERRRLNQGGAVYPGARAVVIPARTGATGEPTTRRVVVAADRRSFTLDDGQVYERLSGALWSQRRSPDVGTLLVRQACTEGAALFDGLWRSAADPLPRTAAEVAEAQEAAVVEALRARHLVPPWSRPDFYYDVVRAREALAGLSSDLSRIPDERFWAVVERHRRTPAEIAGLNQPVGPDCLTAEHGTCRRCRPVHVWAWVAERRWSHHGGDPSVVYDVEAIVAVLERIDPEYRHTPGRVLTRVLDEHHRPEQGAAP</sequence>
<dbReference type="AlphaFoldDB" id="A0A0A6YD43"/>
<accession>A0A0A6YD43</accession>
<evidence type="ECO:0000313" key="2">
    <source>
        <dbReference type="Proteomes" id="UP000030466"/>
    </source>
</evidence>
<protein>
    <submittedName>
        <fullName evidence="1">Uncharacterized protein</fullName>
    </submittedName>
</protein>
<reference evidence="1 2" key="1">
    <citation type="journal article" date="2003" name="Int. J. Syst. Evol. Microbiol.">
        <title>Kocuria polaris sp. nov., an orange-pigmented psychrophilic bacterium isolated from an Antarctic cyanobacterial mat sample.</title>
        <authorList>
            <person name="Reddy G.S."/>
            <person name="Prakash J.S."/>
            <person name="Prabahar V."/>
            <person name="Matsumoto G.I."/>
            <person name="Stackebrandt E."/>
            <person name="Shivaji S."/>
        </authorList>
    </citation>
    <scope>NUCLEOTIDE SEQUENCE [LARGE SCALE GENOMIC DNA]</scope>
    <source>
        <strain evidence="1 2">CMS 76or</strain>
    </source>
</reference>
<organism evidence="1 2">
    <name type="scientific">Kocuria rosea subsp. polaris</name>
    <dbReference type="NCBI Taxonomy" id="136273"/>
    <lineage>
        <taxon>Bacteria</taxon>
        <taxon>Bacillati</taxon>
        <taxon>Actinomycetota</taxon>
        <taxon>Actinomycetes</taxon>
        <taxon>Micrococcales</taxon>
        <taxon>Micrococcaceae</taxon>
        <taxon>Kocuria</taxon>
    </lineage>
</organism>
<evidence type="ECO:0000313" key="1">
    <source>
        <dbReference type="EMBL" id="KHD98537.1"/>
    </source>
</evidence>
<keyword evidence="2" id="KW-1185">Reference proteome</keyword>
<name>A0A0A6YD43_KOCRO</name>
<comment type="caution">
    <text evidence="1">The sequence shown here is derived from an EMBL/GenBank/DDBJ whole genome shotgun (WGS) entry which is preliminary data.</text>
</comment>
<proteinExistence type="predicted"/>
<dbReference type="Proteomes" id="UP000030466">
    <property type="component" value="Unassembled WGS sequence"/>
</dbReference>